<keyword evidence="1" id="KW-0472">Membrane</keyword>
<name>A0ABY3NH71_ELIMR</name>
<dbReference type="SUPFAM" id="SSF48452">
    <property type="entry name" value="TPR-like"/>
    <property type="match status" value="1"/>
</dbReference>
<feature type="transmembrane region" description="Helical" evidence="1">
    <location>
        <begin position="355"/>
        <end position="371"/>
    </location>
</feature>
<evidence type="ECO:0000256" key="1">
    <source>
        <dbReference type="SAM" id="Phobius"/>
    </source>
</evidence>
<dbReference type="InterPro" id="IPR019734">
    <property type="entry name" value="TPR_rpt"/>
</dbReference>
<evidence type="ECO:0000313" key="3">
    <source>
        <dbReference type="Proteomes" id="UP000324513"/>
    </source>
</evidence>
<reference evidence="2 3" key="1">
    <citation type="submission" date="2019-07" db="EMBL/GenBank/DDBJ databases">
        <title>Genomic Encyclopedia of Archaeal and Bacterial Type Strains, Phase II (KMG-II): from individual species to whole genera.</title>
        <authorList>
            <person name="Goeker M."/>
        </authorList>
    </citation>
    <scope>NUCLEOTIDE SEQUENCE [LARGE SCALE GENOMIC DNA]</scope>
    <source>
        <strain evidence="2 3">DSM 14571</strain>
    </source>
</reference>
<evidence type="ECO:0000313" key="2">
    <source>
        <dbReference type="EMBL" id="TYO92409.1"/>
    </source>
</evidence>
<dbReference type="InterPro" id="IPR016032">
    <property type="entry name" value="Sig_transdc_resp-reg_C-effctor"/>
</dbReference>
<keyword evidence="3" id="KW-1185">Reference proteome</keyword>
<dbReference type="Proteomes" id="UP000324513">
    <property type="component" value="Unassembled WGS sequence"/>
</dbReference>
<dbReference type="RefSeq" id="WP_065083319.1">
    <property type="nucleotide sequence ID" value="NZ_FLSS01000014.1"/>
</dbReference>
<dbReference type="SMART" id="SM00028">
    <property type="entry name" value="TPR"/>
    <property type="match status" value="3"/>
</dbReference>
<dbReference type="Pfam" id="PF13424">
    <property type="entry name" value="TPR_12"/>
    <property type="match status" value="1"/>
</dbReference>
<organism evidence="2 3">
    <name type="scientific">Elizabethkingia miricola</name>
    <name type="common">Chryseobacterium miricola</name>
    <dbReference type="NCBI Taxonomy" id="172045"/>
    <lineage>
        <taxon>Bacteria</taxon>
        <taxon>Pseudomonadati</taxon>
        <taxon>Bacteroidota</taxon>
        <taxon>Flavobacteriia</taxon>
        <taxon>Flavobacteriales</taxon>
        <taxon>Weeksellaceae</taxon>
        <taxon>Elizabethkingia</taxon>
    </lineage>
</organism>
<sequence length="494" mass="58189">MQKIVLLFFVLFSCLGIAQNKKEKEMDSLFRIVQQVEILDQPSDNKNISYNTGELLKISTEIYYQSKEAGYIEGQAKALLPMISYYIRNGNIKEALKKINEGINLTENNDKYLKYTALFYISKARAISKLGHFNEALEDYKTATELMARVPGYKADAERYGKIYRNNHFIFSSDLNQHQLVLSRREKENYLLDSYNQAQKLEQDTFNRTMTRIICQRLLISAYIEWGEFDKAEKYLSEGDLLYKNKFPWVIIGKNLRGFLEQKKKNYTKALEYYEQALKQAKRFGHRYDQKDIYLRISQCYRELKDYEKESYYLEKQKKLSDSLNLAERESVSEVLEYEKKENVSEESFLSSAKPYYIIGALLSVALFIFIKRRFTKKASVDHITESPVGNEEEQLNHETLSLLINLAEQDDPSFYLKFNEIFPRFSENLLKISPKLTQSDMEYCAMMKLNFDTKKIASIKRLSIGAVESKKYRIRKKLDISTEENIYVWLMDK</sequence>
<dbReference type="SUPFAM" id="SSF46894">
    <property type="entry name" value="C-terminal effector domain of the bipartite response regulators"/>
    <property type="match status" value="1"/>
</dbReference>
<dbReference type="EMBL" id="VNHK01000004">
    <property type="protein sequence ID" value="TYO92409.1"/>
    <property type="molecule type" value="Genomic_DNA"/>
</dbReference>
<comment type="caution">
    <text evidence="2">The sequence shown here is derived from an EMBL/GenBank/DDBJ whole genome shotgun (WGS) entry which is preliminary data.</text>
</comment>
<dbReference type="InterPro" id="IPR011990">
    <property type="entry name" value="TPR-like_helical_dom_sf"/>
</dbReference>
<gene>
    <name evidence="2" type="ORF">LX74_01368</name>
</gene>
<dbReference type="Gene3D" id="1.25.40.10">
    <property type="entry name" value="Tetratricopeptide repeat domain"/>
    <property type="match status" value="2"/>
</dbReference>
<keyword evidence="1" id="KW-0812">Transmembrane</keyword>
<protein>
    <submittedName>
        <fullName evidence="2">Tetratricopeptide repeat protein</fullName>
    </submittedName>
</protein>
<proteinExistence type="predicted"/>
<keyword evidence="1" id="KW-1133">Transmembrane helix</keyword>
<accession>A0ABY3NH71</accession>